<comment type="caution">
    <text evidence="1">The sequence shown here is derived from an EMBL/GenBank/DDBJ whole genome shotgun (WGS) entry which is preliminary data.</text>
</comment>
<evidence type="ECO:0000313" key="2">
    <source>
        <dbReference type="Proteomes" id="UP000799772"/>
    </source>
</evidence>
<organism evidence="1 2">
    <name type="scientific">Rhizodiscina lignyota</name>
    <dbReference type="NCBI Taxonomy" id="1504668"/>
    <lineage>
        <taxon>Eukaryota</taxon>
        <taxon>Fungi</taxon>
        <taxon>Dikarya</taxon>
        <taxon>Ascomycota</taxon>
        <taxon>Pezizomycotina</taxon>
        <taxon>Dothideomycetes</taxon>
        <taxon>Pleosporomycetidae</taxon>
        <taxon>Aulographales</taxon>
        <taxon>Rhizodiscinaceae</taxon>
        <taxon>Rhizodiscina</taxon>
    </lineage>
</organism>
<dbReference type="Proteomes" id="UP000799772">
    <property type="component" value="Unassembled WGS sequence"/>
</dbReference>
<dbReference type="EMBL" id="ML978145">
    <property type="protein sequence ID" value="KAF2092549.1"/>
    <property type="molecule type" value="Genomic_DNA"/>
</dbReference>
<protein>
    <submittedName>
        <fullName evidence="1">Uncharacterized protein</fullName>
    </submittedName>
</protein>
<keyword evidence="2" id="KW-1185">Reference proteome</keyword>
<proteinExistence type="predicted"/>
<reference evidence="1" key="1">
    <citation type="journal article" date="2020" name="Stud. Mycol.">
        <title>101 Dothideomycetes genomes: a test case for predicting lifestyles and emergence of pathogens.</title>
        <authorList>
            <person name="Haridas S."/>
            <person name="Albert R."/>
            <person name="Binder M."/>
            <person name="Bloem J."/>
            <person name="Labutti K."/>
            <person name="Salamov A."/>
            <person name="Andreopoulos B."/>
            <person name="Baker S."/>
            <person name="Barry K."/>
            <person name="Bills G."/>
            <person name="Bluhm B."/>
            <person name="Cannon C."/>
            <person name="Castanera R."/>
            <person name="Culley D."/>
            <person name="Daum C."/>
            <person name="Ezra D."/>
            <person name="Gonzalez J."/>
            <person name="Henrissat B."/>
            <person name="Kuo A."/>
            <person name="Liang C."/>
            <person name="Lipzen A."/>
            <person name="Lutzoni F."/>
            <person name="Magnuson J."/>
            <person name="Mondo S."/>
            <person name="Nolan M."/>
            <person name="Ohm R."/>
            <person name="Pangilinan J."/>
            <person name="Park H.-J."/>
            <person name="Ramirez L."/>
            <person name="Alfaro M."/>
            <person name="Sun H."/>
            <person name="Tritt A."/>
            <person name="Yoshinaga Y."/>
            <person name="Zwiers L.-H."/>
            <person name="Turgeon B."/>
            <person name="Goodwin S."/>
            <person name="Spatafora J."/>
            <person name="Crous P."/>
            <person name="Grigoriev I."/>
        </authorList>
    </citation>
    <scope>NUCLEOTIDE SEQUENCE</scope>
    <source>
        <strain evidence="1">CBS 133067</strain>
    </source>
</reference>
<dbReference type="AlphaFoldDB" id="A0A9P4I2Q7"/>
<gene>
    <name evidence="1" type="ORF">NA57DRAFT_62416</name>
</gene>
<sequence length="224" mass="26406">MSTTLADLHFDDLICKLGAPSEAVDQARFANWGKIQIGSCLRLMPAEWQEAMGHPIIDGRFWNEEMDGALGHIGVVIGKEEETGYVLWLQVNTTPTVPERHEGDQEWPHWLSIDSTTEPLRGTGKIQLHFARNRDGKRWERLQGKRRWLYTSELYAVRYIHFDFTAELRLEYSSMRSLAWYMREKEELEEWDDEKIPQDEKMKLLEMAKEAEEKNWVSRQHLSR</sequence>
<name>A0A9P4I2Q7_9PEZI</name>
<evidence type="ECO:0000313" key="1">
    <source>
        <dbReference type="EMBL" id="KAF2092549.1"/>
    </source>
</evidence>
<accession>A0A9P4I2Q7</accession>